<dbReference type="Gene3D" id="2.40.160.50">
    <property type="entry name" value="membrane protein fhac: a member of the omp85/tpsb transporter family"/>
    <property type="match status" value="1"/>
</dbReference>
<sequence>MNFHIQINTNNIFSQRSGGICFTGLQKILLLLFFLLNLTFLTYAQRPGQSIRKMNKMMDELYYDKSDTSRLSNQQKGILPIPIIVTEPALGGFGGGVALGYLHSNKRSYRKDTPATVTGIFGGMTMNKSWLYGVAHSGTFLNDHIRYTGGVIDSRVNIAFYREFLSVTIPLKVRMDMWGTAHKLLFRLGETNLFLGPRYIFSKTVSHPDISTSNPGLDSLINSITGSSKLGLMGVVFSFKNVKNTFSPDRGFDVGLYLDYNATFFGGDENFLKSEAYAKYYFQPVPKLYGAIRFEGEFIESNAPFYAIPYIDLRGVPAMRYQGDNVILTETQWRWAFYKDLSVLGFVGTAKAMNDFSNFNDAEWIYNYGGGIRYTLKKLFGIRLGVDTAWSNEDFAWYISVGTSF</sequence>
<dbReference type="EMBL" id="JAPOHD010000012">
    <property type="protein sequence ID" value="MCY1719969.1"/>
    <property type="molecule type" value="Genomic_DNA"/>
</dbReference>
<keyword evidence="1" id="KW-1133">Transmembrane helix</keyword>
<dbReference type="AlphaFoldDB" id="A0A9X3J424"/>
<reference evidence="2" key="1">
    <citation type="submission" date="2022-11" db="EMBL/GenBank/DDBJ databases">
        <title>Marilongibacter aestuarii gen. nov., sp. nov., isolated from tidal flat sediment.</title>
        <authorList>
            <person name="Jiayan W."/>
        </authorList>
    </citation>
    <scope>NUCLEOTIDE SEQUENCE</scope>
    <source>
        <strain evidence="2">Z1-6</strain>
    </source>
</reference>
<evidence type="ECO:0000313" key="2">
    <source>
        <dbReference type="EMBL" id="MCY1719969.1"/>
    </source>
</evidence>
<keyword evidence="1" id="KW-0812">Transmembrane</keyword>
<dbReference type="Proteomes" id="UP001145087">
    <property type="component" value="Unassembled WGS sequence"/>
</dbReference>
<gene>
    <name evidence="2" type="ORF">OU798_06415</name>
</gene>
<feature type="transmembrane region" description="Helical" evidence="1">
    <location>
        <begin position="24"/>
        <end position="44"/>
    </location>
</feature>
<comment type="caution">
    <text evidence="2">The sequence shown here is derived from an EMBL/GenBank/DDBJ whole genome shotgun (WGS) entry which is preliminary data.</text>
</comment>
<name>A0A9X3J424_9BACT</name>
<proteinExistence type="predicted"/>
<evidence type="ECO:0008006" key="4">
    <source>
        <dbReference type="Google" id="ProtNLM"/>
    </source>
</evidence>
<evidence type="ECO:0000313" key="3">
    <source>
        <dbReference type="Proteomes" id="UP001145087"/>
    </source>
</evidence>
<accession>A0A9X3J424</accession>
<evidence type="ECO:0000256" key="1">
    <source>
        <dbReference type="SAM" id="Phobius"/>
    </source>
</evidence>
<keyword evidence="1" id="KW-0472">Membrane</keyword>
<organism evidence="2 3">
    <name type="scientific">Draconibacterium aestuarii</name>
    <dbReference type="NCBI Taxonomy" id="2998507"/>
    <lineage>
        <taxon>Bacteria</taxon>
        <taxon>Pseudomonadati</taxon>
        <taxon>Bacteroidota</taxon>
        <taxon>Bacteroidia</taxon>
        <taxon>Marinilabiliales</taxon>
        <taxon>Prolixibacteraceae</taxon>
        <taxon>Draconibacterium</taxon>
    </lineage>
</organism>
<keyword evidence="3" id="KW-1185">Reference proteome</keyword>
<protein>
    <recommendedName>
        <fullName evidence="4">Bacterial surface antigen (D15) domain-containing protein</fullName>
    </recommendedName>
</protein>